<dbReference type="PANTHER" id="PTHR35889">
    <property type="entry name" value="CYCLOINULO-OLIGOSACCHARIDE FRUCTANOTRANSFERASE-RELATED"/>
    <property type="match status" value="1"/>
</dbReference>
<dbReference type="GO" id="GO:0020037">
    <property type="term" value="F:heme binding"/>
    <property type="evidence" value="ECO:0007669"/>
    <property type="project" value="InterPro"/>
</dbReference>
<protein>
    <submittedName>
        <fullName evidence="5">PSD1 domain-containing protein</fullName>
    </submittedName>
</protein>
<accession>A0A934S2F1</accession>
<keyword evidence="1" id="KW-0732">Signal</keyword>
<dbReference type="InterPro" id="IPR011429">
    <property type="entry name" value="Cyt_c_Planctomycete-type"/>
</dbReference>
<dbReference type="InterPro" id="IPR036909">
    <property type="entry name" value="Cyt_c-like_dom_sf"/>
</dbReference>
<evidence type="ECO:0000256" key="1">
    <source>
        <dbReference type="SAM" id="SignalP"/>
    </source>
</evidence>
<dbReference type="EMBL" id="JAENIL010000032">
    <property type="protein sequence ID" value="MBK1878607.1"/>
    <property type="molecule type" value="Genomic_DNA"/>
</dbReference>
<dbReference type="AlphaFoldDB" id="A0A934S2F1"/>
<feature type="domain" description="DUF1549" evidence="2">
    <location>
        <begin position="156"/>
        <end position="366"/>
    </location>
</feature>
<evidence type="ECO:0000259" key="2">
    <source>
        <dbReference type="Pfam" id="PF07583"/>
    </source>
</evidence>
<dbReference type="SUPFAM" id="SSF46626">
    <property type="entry name" value="Cytochrome c"/>
    <property type="match status" value="1"/>
</dbReference>
<dbReference type="Proteomes" id="UP000617628">
    <property type="component" value="Unassembled WGS sequence"/>
</dbReference>
<gene>
    <name evidence="5" type="ORF">JIN87_17130</name>
</gene>
<keyword evidence="6" id="KW-1185">Reference proteome</keyword>
<evidence type="ECO:0000259" key="4">
    <source>
        <dbReference type="Pfam" id="PF07635"/>
    </source>
</evidence>
<proteinExistence type="predicted"/>
<feature type="domain" description="DUF1553" evidence="3">
    <location>
        <begin position="640"/>
        <end position="891"/>
    </location>
</feature>
<dbReference type="RefSeq" id="WP_200356819.1">
    <property type="nucleotide sequence ID" value="NZ_JAENIL010000032.1"/>
</dbReference>
<organism evidence="5 6">
    <name type="scientific">Pelagicoccus mobilis</name>
    <dbReference type="NCBI Taxonomy" id="415221"/>
    <lineage>
        <taxon>Bacteria</taxon>
        <taxon>Pseudomonadati</taxon>
        <taxon>Verrucomicrobiota</taxon>
        <taxon>Opitutia</taxon>
        <taxon>Puniceicoccales</taxon>
        <taxon>Pelagicoccaceae</taxon>
        <taxon>Pelagicoccus</taxon>
    </lineage>
</organism>
<dbReference type="Pfam" id="PF07583">
    <property type="entry name" value="PSCyt2"/>
    <property type="match status" value="1"/>
</dbReference>
<dbReference type="InterPro" id="IPR011444">
    <property type="entry name" value="DUF1549"/>
</dbReference>
<dbReference type="PANTHER" id="PTHR35889:SF3">
    <property type="entry name" value="F-BOX DOMAIN-CONTAINING PROTEIN"/>
    <property type="match status" value="1"/>
</dbReference>
<evidence type="ECO:0000313" key="5">
    <source>
        <dbReference type="EMBL" id="MBK1878607.1"/>
    </source>
</evidence>
<dbReference type="Pfam" id="PF07587">
    <property type="entry name" value="PSD1"/>
    <property type="match status" value="1"/>
</dbReference>
<feature type="chain" id="PRO_5036898474" evidence="1">
    <location>
        <begin position="25"/>
        <end position="915"/>
    </location>
</feature>
<sequence length="915" mass="103854">MQYPRKFLGTLAACLTASATALFAQSPVDYHTQIEPILESRCYRCHGPDKQESNLRLDRRISMLKGGDLGALVLVPGHPEEGELLKRLKSDDLEFRMPREGAPLDPSEIALIEQWVKEGAKWPGQMDAKEEKKTTDLWSLQPIEKSAIPANGSANPIDAFLQEKLSEHDLTPNPAAEPHTLIRRASIVLTGLPAAPERIEKFATDFKANPDQAYQELLDELFASPHYGERWAQHWLDTIRWAETTGYESNEFRKNAWPYRDYVVESFNQDKPYDQFVKEQIAGDTLGNDLGMGLLVAGPHAPASTVGQQPADIKQARFDRLDETIQSVSSSMMGLTFACARCHSHKFDPISIKDYYSMAAVFNDIEYDYRTPDLPAEHPRSAAGQRIMSAIAQERSQFENKQGWVEKWPDHLKVHFPESTTKSIRLNFKPGNFSLDEIQLYASATSTQNLTQQDGIQISSSKKEEHATRPVDYLIDDRLDNFFVWKHKKGESVSTPWVRIDFNDEQTLSRAELSVNRLAHYGWQYMVNKKGETVGGEVPWSFQSIEVLKQDGTWLTVVDAEQIEKNPESQQRIDRLNELALEHDKEAPPPVFIGKLIKPTKMHVMYRGSPTSPRAEVTPMAMEILDGDFGQSSDTPGPERRAAFADWLTAPDNPLTSRVMVNRLWHQVFGTGIVSTPSDFGKAGGTPSHPELIDWLASDLMDNGWSIKYALRQMLSSDAFRRSSAPSEQWSSVDSDTRLLWRFPPRWLEAEVLRDSILLAAGTIDLTPGGLGYHIYQPKLRYDQWKVVDNYGPHTWRRMLYQQRMRRVDDQMFTAFDFPDCAQIQSKRTRSTTPLQALNLMNGNLVVQQAEHLAKRATEEAGPVLDDQLRHMFMLTIGRQPETDELDVTRALANTNGLPSVARTLYNLNEFFYLN</sequence>
<dbReference type="GO" id="GO:0009055">
    <property type="term" value="F:electron transfer activity"/>
    <property type="evidence" value="ECO:0007669"/>
    <property type="project" value="InterPro"/>
</dbReference>
<comment type="caution">
    <text evidence="5">The sequence shown here is derived from an EMBL/GenBank/DDBJ whole genome shotgun (WGS) entry which is preliminary data.</text>
</comment>
<name>A0A934S2F1_9BACT</name>
<evidence type="ECO:0000259" key="3">
    <source>
        <dbReference type="Pfam" id="PF07587"/>
    </source>
</evidence>
<evidence type="ECO:0000313" key="6">
    <source>
        <dbReference type="Proteomes" id="UP000617628"/>
    </source>
</evidence>
<reference evidence="5" key="1">
    <citation type="submission" date="2021-01" db="EMBL/GenBank/DDBJ databases">
        <title>Modified the classification status of verrucomicrobia.</title>
        <authorList>
            <person name="Feng X."/>
        </authorList>
    </citation>
    <scope>NUCLEOTIDE SEQUENCE</scope>
    <source>
        <strain evidence="5">KCTC 13126</strain>
    </source>
</reference>
<feature type="signal peptide" evidence="1">
    <location>
        <begin position="1"/>
        <end position="24"/>
    </location>
</feature>
<dbReference type="InterPro" id="IPR022655">
    <property type="entry name" value="DUF1553"/>
</dbReference>
<feature type="domain" description="Cytochrome C Planctomycete-type" evidence="4">
    <location>
        <begin position="42"/>
        <end position="100"/>
    </location>
</feature>
<dbReference type="Pfam" id="PF07635">
    <property type="entry name" value="PSCyt1"/>
    <property type="match status" value="1"/>
</dbReference>